<evidence type="ECO:0000256" key="2">
    <source>
        <dbReference type="ARBA" id="ARBA00022723"/>
    </source>
</evidence>
<feature type="region of interest" description="Disordered" evidence="7">
    <location>
        <begin position="466"/>
        <end position="553"/>
    </location>
</feature>
<dbReference type="InterPro" id="IPR011011">
    <property type="entry name" value="Znf_FYVE_PHD"/>
</dbReference>
<dbReference type="eggNOG" id="KOG4323">
    <property type="taxonomic scope" value="Eukaryota"/>
</dbReference>
<dbReference type="Proteomes" id="UP000002059">
    <property type="component" value="Partially assembled WGS sequence"/>
</dbReference>
<feature type="region of interest" description="Disordered" evidence="7">
    <location>
        <begin position="162"/>
        <end position="319"/>
    </location>
</feature>
<feature type="compositionally biased region" description="Low complexity" evidence="7">
    <location>
        <begin position="466"/>
        <end position="482"/>
    </location>
</feature>
<evidence type="ECO:0000259" key="8">
    <source>
        <dbReference type="PROSITE" id="PS50016"/>
    </source>
</evidence>
<dbReference type="VEuPathDB" id="FungiDB:PAAG_01936"/>
<evidence type="ECO:0000256" key="5">
    <source>
        <dbReference type="ARBA" id="ARBA00023242"/>
    </source>
</evidence>
<feature type="compositionally biased region" description="Polar residues" evidence="7">
    <location>
        <begin position="99"/>
        <end position="116"/>
    </location>
</feature>
<dbReference type="Pfam" id="PF00628">
    <property type="entry name" value="PHD"/>
    <property type="match status" value="1"/>
</dbReference>
<dbReference type="InterPro" id="IPR019786">
    <property type="entry name" value="Zinc_finger_PHD-type_CS"/>
</dbReference>
<dbReference type="AlphaFoldDB" id="C1GTU1"/>
<dbReference type="KEGG" id="pbl:PAAG_01936"/>
<feature type="compositionally biased region" description="Polar residues" evidence="7">
    <location>
        <begin position="17"/>
        <end position="36"/>
    </location>
</feature>
<dbReference type="STRING" id="502779.C1GTU1"/>
<reference evidence="9 10" key="1">
    <citation type="journal article" date="2011" name="PLoS Genet.">
        <title>Comparative genomic analysis of human fungal pathogens causing paracoccidioidomycosis.</title>
        <authorList>
            <person name="Desjardins C.A."/>
            <person name="Champion M.D."/>
            <person name="Holder J.W."/>
            <person name="Muszewska A."/>
            <person name="Goldberg J."/>
            <person name="Bailao A.M."/>
            <person name="Brigido M.M."/>
            <person name="Ferreira M.E."/>
            <person name="Garcia A.M."/>
            <person name="Grynberg M."/>
            <person name="Gujja S."/>
            <person name="Heiman D.I."/>
            <person name="Henn M.R."/>
            <person name="Kodira C.D."/>
            <person name="Leon-Narvaez H."/>
            <person name="Longo L.V."/>
            <person name="Ma L.J."/>
            <person name="Malavazi I."/>
            <person name="Matsuo A.L."/>
            <person name="Morais F.V."/>
            <person name="Pereira M."/>
            <person name="Rodriguez-Brito S."/>
            <person name="Sakthikumar S."/>
            <person name="Salem-Izacc S.M."/>
            <person name="Sykes S.M."/>
            <person name="Teixeira M.M."/>
            <person name="Vallejo M.C."/>
            <person name="Walter M.E."/>
            <person name="Yandava C."/>
            <person name="Young S."/>
            <person name="Zeng Q."/>
            <person name="Zucker J."/>
            <person name="Felipe M.S."/>
            <person name="Goldman G.H."/>
            <person name="Haas B.J."/>
            <person name="McEwen J.G."/>
            <person name="Nino-Vega G."/>
            <person name="Puccia R."/>
            <person name="San-Blas G."/>
            <person name="Soares C.M."/>
            <person name="Birren B.W."/>
            <person name="Cuomo C.A."/>
        </authorList>
    </citation>
    <scope>NUCLEOTIDE SEQUENCE [LARGE SCALE GENOMIC DNA]</scope>
    <source>
        <strain evidence="10">ATCC MYA-826 / Pb01</strain>
    </source>
</reference>
<dbReference type="Gene3D" id="3.30.40.10">
    <property type="entry name" value="Zinc/RING finger domain, C3HC4 (zinc finger)"/>
    <property type="match status" value="1"/>
</dbReference>
<evidence type="ECO:0000256" key="4">
    <source>
        <dbReference type="ARBA" id="ARBA00022833"/>
    </source>
</evidence>
<name>C1GTU1_PARBA</name>
<dbReference type="SMART" id="SM00249">
    <property type="entry name" value="PHD"/>
    <property type="match status" value="1"/>
</dbReference>
<feature type="region of interest" description="Disordered" evidence="7">
    <location>
        <begin position="1"/>
        <end position="36"/>
    </location>
</feature>
<feature type="compositionally biased region" description="Polar residues" evidence="7">
    <location>
        <begin position="291"/>
        <end position="302"/>
    </location>
</feature>
<feature type="compositionally biased region" description="Polar residues" evidence="7">
    <location>
        <begin position="189"/>
        <end position="200"/>
    </location>
</feature>
<dbReference type="EMBL" id="KN293995">
    <property type="protein sequence ID" value="EEH39747.1"/>
    <property type="molecule type" value="Genomic_DNA"/>
</dbReference>
<evidence type="ECO:0000256" key="7">
    <source>
        <dbReference type="SAM" id="MobiDB-lite"/>
    </source>
</evidence>
<keyword evidence="5" id="KW-0539">Nucleus</keyword>
<dbReference type="GO" id="GO:0003682">
    <property type="term" value="F:chromatin binding"/>
    <property type="evidence" value="ECO:0007669"/>
    <property type="project" value="TreeGrafter"/>
</dbReference>
<comment type="subcellular location">
    <subcellularLocation>
        <location evidence="1">Nucleus</location>
    </subcellularLocation>
</comment>
<organism evidence="9 10">
    <name type="scientific">Paracoccidioides lutzii (strain ATCC MYA-826 / Pb01)</name>
    <name type="common">Paracoccidioides brasiliensis</name>
    <dbReference type="NCBI Taxonomy" id="502779"/>
    <lineage>
        <taxon>Eukaryota</taxon>
        <taxon>Fungi</taxon>
        <taxon>Dikarya</taxon>
        <taxon>Ascomycota</taxon>
        <taxon>Pezizomycotina</taxon>
        <taxon>Eurotiomycetes</taxon>
        <taxon>Eurotiomycetidae</taxon>
        <taxon>Onygenales</taxon>
        <taxon>Ajellomycetaceae</taxon>
        <taxon>Paracoccidioides</taxon>
    </lineage>
</organism>
<keyword evidence="3 6" id="KW-0863">Zinc-finger</keyword>
<dbReference type="SUPFAM" id="SSF57903">
    <property type="entry name" value="FYVE/PHD zinc finger"/>
    <property type="match status" value="1"/>
</dbReference>
<keyword evidence="4" id="KW-0862">Zinc</keyword>
<sequence>MALQNQTLQIPPAPSAGSPNSELNHLPQNNGASLSTSIPVSTAASQASFEESVTPSSSSTNLLHIPKLSAATVELLARTNGTWVNRQKPMSDSSMMSSCNNTAGTPCTTRSESNGDLSAPAALGNGKKEVKEGTKYMSILSSQSSISLQENTLNSTMSMDITTQQQPSLATPGPANVYNAVRSPDSIAPTMSSPTVANNMHQRKIAPHPESTPLANSTSGSKRQRTTTTNRRRSGQKGAKRRKMGRNKANDDDDGIIKASDTSSDESSDEATPVITQTKSGRQIHRPTVFVSVQTATGSGSPTAPDAASSSHPRKRRRVYRKGKEVNVVCRHCERGHSPSGNVIVFCDDCNRPWHQFCHDPPIEKELITMKELEWFCKECRPVETSSHDIYPPSAVQQVTVNRIDTSNHISTLPSETRVGGAQFSPEQKQGYLSSLSHAHLVNILLDISNSTPDLPIFPENLLDLPSSTLPQPTPQAPTAQPRTSNKPPFKIGESSTSVSTLSSQNSFTTPQSSIAGHPHPPPISVPVTAEENNLAPMPNNDEPSDEDEDEDEEYMYIEDHRLYPKPGNGFRLPPDSEDLDMLLEDPAWPTFSHSLHGPAKVRMDTGGLPIVVGDVA</sequence>
<protein>
    <recommendedName>
        <fullName evidence="8">PHD-type domain-containing protein</fullName>
    </recommendedName>
</protein>
<dbReference type="GO" id="GO:0045814">
    <property type="term" value="P:negative regulation of gene expression, epigenetic"/>
    <property type="evidence" value="ECO:0007669"/>
    <property type="project" value="TreeGrafter"/>
</dbReference>
<dbReference type="GeneID" id="9099494"/>
<dbReference type="HOGENOM" id="CLU_025799_0_0_1"/>
<dbReference type="GO" id="GO:0005634">
    <property type="term" value="C:nucleus"/>
    <property type="evidence" value="ECO:0007669"/>
    <property type="project" value="UniProtKB-SubCell"/>
</dbReference>
<keyword evidence="2" id="KW-0479">Metal-binding</keyword>
<evidence type="ECO:0000313" key="10">
    <source>
        <dbReference type="Proteomes" id="UP000002059"/>
    </source>
</evidence>
<accession>C1GTU1</accession>
<evidence type="ECO:0000256" key="1">
    <source>
        <dbReference type="ARBA" id="ARBA00004123"/>
    </source>
</evidence>
<dbReference type="PANTHER" id="PTHR12628">
    <property type="entry name" value="POLYCOMB-LIKE TRANSCRIPTION FACTOR"/>
    <property type="match status" value="1"/>
</dbReference>
<feature type="compositionally biased region" description="Low complexity" evidence="7">
    <location>
        <begin position="495"/>
        <end position="509"/>
    </location>
</feature>
<dbReference type="OrthoDB" id="5863171at2759"/>
<evidence type="ECO:0000256" key="3">
    <source>
        <dbReference type="ARBA" id="ARBA00022771"/>
    </source>
</evidence>
<dbReference type="PROSITE" id="PS01359">
    <property type="entry name" value="ZF_PHD_1"/>
    <property type="match status" value="1"/>
</dbReference>
<dbReference type="PANTHER" id="PTHR12628:SF10">
    <property type="entry name" value="HOMEOBOX DOMAIN-CONTAINING PROTEIN"/>
    <property type="match status" value="1"/>
</dbReference>
<feature type="compositionally biased region" description="Basic residues" evidence="7">
    <location>
        <begin position="222"/>
        <end position="246"/>
    </location>
</feature>
<dbReference type="InterPro" id="IPR013083">
    <property type="entry name" value="Znf_RING/FYVE/PHD"/>
</dbReference>
<keyword evidence="10" id="KW-1185">Reference proteome</keyword>
<gene>
    <name evidence="9" type="ORF">PAAG_01936</name>
</gene>
<proteinExistence type="predicted"/>
<dbReference type="CDD" id="cd15502">
    <property type="entry name" value="PHD_Phf1p_Phf2p_like"/>
    <property type="match status" value="1"/>
</dbReference>
<feature type="domain" description="PHD-type" evidence="8">
    <location>
        <begin position="327"/>
        <end position="383"/>
    </location>
</feature>
<dbReference type="OMA" id="FCHDPPI"/>
<dbReference type="GO" id="GO:0008270">
    <property type="term" value="F:zinc ion binding"/>
    <property type="evidence" value="ECO:0007669"/>
    <property type="project" value="UniProtKB-KW"/>
</dbReference>
<dbReference type="GO" id="GO:0003677">
    <property type="term" value="F:DNA binding"/>
    <property type="evidence" value="ECO:0007669"/>
    <property type="project" value="TreeGrafter"/>
</dbReference>
<feature type="region of interest" description="Disordered" evidence="7">
    <location>
        <begin position="86"/>
        <end position="123"/>
    </location>
</feature>
<dbReference type="InterPro" id="IPR001965">
    <property type="entry name" value="Znf_PHD"/>
</dbReference>
<dbReference type="PROSITE" id="PS50016">
    <property type="entry name" value="ZF_PHD_2"/>
    <property type="match status" value="1"/>
</dbReference>
<evidence type="ECO:0000256" key="6">
    <source>
        <dbReference type="PROSITE-ProRule" id="PRU00146"/>
    </source>
</evidence>
<dbReference type="InterPro" id="IPR019787">
    <property type="entry name" value="Znf_PHD-finger"/>
</dbReference>
<feature type="compositionally biased region" description="Acidic residues" evidence="7">
    <location>
        <begin position="543"/>
        <end position="553"/>
    </location>
</feature>
<evidence type="ECO:0000313" key="9">
    <source>
        <dbReference type="EMBL" id="EEH39747.1"/>
    </source>
</evidence>
<dbReference type="RefSeq" id="XP_002796048.1">
    <property type="nucleotide sequence ID" value="XM_002796002.1"/>
</dbReference>